<evidence type="ECO:0000313" key="2">
    <source>
        <dbReference type="Proteomes" id="UP001054945"/>
    </source>
</evidence>
<gene>
    <name evidence="1" type="ORF">CEXT_731841</name>
</gene>
<sequence>MQCELKRLYWERLRQEEGQYFSFFLWNYFCRCLQSTPLTLDLVGRIAVVDGEKDVREMSGIYKVRCEVSSSCRCETFILAALTLLTIFYNSVYKNVRWQ</sequence>
<keyword evidence="2" id="KW-1185">Reference proteome</keyword>
<protein>
    <submittedName>
        <fullName evidence="1">Uncharacterized protein</fullName>
    </submittedName>
</protein>
<name>A0AAV4NB43_CAEEX</name>
<dbReference type="AlphaFoldDB" id="A0AAV4NB43"/>
<evidence type="ECO:0000313" key="1">
    <source>
        <dbReference type="EMBL" id="GIX81868.1"/>
    </source>
</evidence>
<organism evidence="1 2">
    <name type="scientific">Caerostris extrusa</name>
    <name type="common">Bark spider</name>
    <name type="synonym">Caerostris bankana</name>
    <dbReference type="NCBI Taxonomy" id="172846"/>
    <lineage>
        <taxon>Eukaryota</taxon>
        <taxon>Metazoa</taxon>
        <taxon>Ecdysozoa</taxon>
        <taxon>Arthropoda</taxon>
        <taxon>Chelicerata</taxon>
        <taxon>Arachnida</taxon>
        <taxon>Araneae</taxon>
        <taxon>Araneomorphae</taxon>
        <taxon>Entelegynae</taxon>
        <taxon>Araneoidea</taxon>
        <taxon>Araneidae</taxon>
        <taxon>Caerostris</taxon>
    </lineage>
</organism>
<comment type="caution">
    <text evidence="1">The sequence shown here is derived from an EMBL/GenBank/DDBJ whole genome shotgun (WGS) entry which is preliminary data.</text>
</comment>
<dbReference type="EMBL" id="BPLR01020721">
    <property type="protein sequence ID" value="GIX81868.1"/>
    <property type="molecule type" value="Genomic_DNA"/>
</dbReference>
<reference evidence="1 2" key="1">
    <citation type="submission" date="2021-06" db="EMBL/GenBank/DDBJ databases">
        <title>Caerostris extrusa draft genome.</title>
        <authorList>
            <person name="Kono N."/>
            <person name="Arakawa K."/>
        </authorList>
    </citation>
    <scope>NUCLEOTIDE SEQUENCE [LARGE SCALE GENOMIC DNA]</scope>
</reference>
<proteinExistence type="predicted"/>
<dbReference type="Proteomes" id="UP001054945">
    <property type="component" value="Unassembled WGS sequence"/>
</dbReference>
<accession>A0AAV4NB43</accession>